<evidence type="ECO:0000259" key="11">
    <source>
        <dbReference type="Pfam" id="PF00482"/>
    </source>
</evidence>
<dbReference type="PROSITE" id="PS00874">
    <property type="entry name" value="T2SP_F"/>
    <property type="match status" value="1"/>
</dbReference>
<dbReference type="PANTHER" id="PTHR30012:SF0">
    <property type="entry name" value="TYPE II SECRETION SYSTEM PROTEIN F-RELATED"/>
    <property type="match status" value="1"/>
</dbReference>
<evidence type="ECO:0000256" key="8">
    <source>
        <dbReference type="ARBA" id="ARBA00023136"/>
    </source>
</evidence>
<keyword evidence="13" id="KW-1185">Reference proteome</keyword>
<keyword evidence="7 10" id="KW-1133">Transmembrane helix</keyword>
<keyword evidence="3 9" id="KW-0813">Transport</keyword>
<feature type="transmembrane region" description="Helical" evidence="10">
    <location>
        <begin position="182"/>
        <end position="207"/>
    </location>
</feature>
<evidence type="ECO:0000256" key="7">
    <source>
        <dbReference type="ARBA" id="ARBA00022989"/>
    </source>
</evidence>
<comment type="subcellular location">
    <subcellularLocation>
        <location evidence="1">Cell inner membrane</location>
        <topology evidence="1">Multi-pass membrane protein</topology>
    </subcellularLocation>
    <subcellularLocation>
        <location evidence="9">Cell membrane</location>
        <topology evidence="9">Multi-pass membrane protein</topology>
    </subcellularLocation>
</comment>
<dbReference type="RefSeq" id="WP_026502750.1">
    <property type="nucleotide sequence ID" value="NZ_JGYQ01000007.1"/>
</dbReference>
<sequence length="419" mass="45540">MPAEVAAKPVQWKYEAISVDGTTKTKGTVEAMTLDQAIGRIQKLGLVPLNVVDPTQASGLNKNLEIPGFKRYPSKKDFAVMARQLATMVGAGVSLIRALNIVTEQTRNQQLRDALRSCASLIESGSSFSDAMSQSGDIFPPIMIHMVSAGEAGGFLDDSLKTVADNFESDVRLQGQIKSAMAYPVIVLVIAFILVGVMLLTIVPSFASMYESMGAQLPALTLVLVAMGKAAPIVIPLLLVAIFGFSIYWRQNRNKDYIRSWWEPFKLRVPVFGQLNTAVALSRFCRNFSSMLRSGVPILEALNIVGKTSGNYAIETASIRISADVEKGYRLADSMGREPVFPQMLVQMVSIGEDSGAIDQMVESAGKAYEDEVQSIAKQLTSLLEPIMICILGVVVGFMVVALYLPMFHMFDAMNSMAS</sequence>
<name>A0A086ZPV0_9BIFI</name>
<keyword evidence="5" id="KW-0997">Cell inner membrane</keyword>
<dbReference type="PRINTS" id="PR00812">
    <property type="entry name" value="BCTERIALGSPF"/>
</dbReference>
<dbReference type="Pfam" id="PF00482">
    <property type="entry name" value="T2SSF"/>
    <property type="match status" value="2"/>
</dbReference>
<dbReference type="InterPro" id="IPR003004">
    <property type="entry name" value="GspF/PilC"/>
</dbReference>
<dbReference type="AlphaFoldDB" id="A0A086ZPV0"/>
<dbReference type="InterPro" id="IPR042094">
    <property type="entry name" value="T2SS_GspF_sf"/>
</dbReference>
<dbReference type="GeneID" id="303203836"/>
<feature type="transmembrane region" description="Helical" evidence="10">
    <location>
        <begin position="387"/>
        <end position="407"/>
    </location>
</feature>
<dbReference type="EMBL" id="JGYQ01000007">
    <property type="protein sequence ID" value="KFI48550.1"/>
    <property type="molecule type" value="Genomic_DNA"/>
</dbReference>
<evidence type="ECO:0000256" key="4">
    <source>
        <dbReference type="ARBA" id="ARBA00022475"/>
    </source>
</evidence>
<dbReference type="GO" id="GO:0005886">
    <property type="term" value="C:plasma membrane"/>
    <property type="evidence" value="ECO:0007669"/>
    <property type="project" value="UniProtKB-SubCell"/>
</dbReference>
<evidence type="ECO:0000313" key="13">
    <source>
        <dbReference type="Proteomes" id="UP000029093"/>
    </source>
</evidence>
<dbReference type="Gene3D" id="1.20.81.30">
    <property type="entry name" value="Type II secretion system (T2SS), domain F"/>
    <property type="match status" value="2"/>
</dbReference>
<evidence type="ECO:0000313" key="12">
    <source>
        <dbReference type="EMBL" id="KFI48550.1"/>
    </source>
</evidence>
<dbReference type="FunFam" id="1.20.81.30:FF:000001">
    <property type="entry name" value="Type II secretion system protein F"/>
    <property type="match status" value="2"/>
</dbReference>
<dbReference type="InterPro" id="IPR018076">
    <property type="entry name" value="T2SS_GspF_dom"/>
</dbReference>
<comment type="similarity">
    <text evidence="2 9">Belongs to the GSP F family.</text>
</comment>
<evidence type="ECO:0000256" key="9">
    <source>
        <dbReference type="RuleBase" id="RU003923"/>
    </source>
</evidence>
<keyword evidence="4" id="KW-1003">Cell membrane</keyword>
<feature type="domain" description="Type II secretion system protein GspF" evidence="11">
    <location>
        <begin position="82"/>
        <end position="204"/>
    </location>
</feature>
<organism evidence="12 13">
    <name type="scientific">Bifidobacterium boum</name>
    <dbReference type="NCBI Taxonomy" id="78343"/>
    <lineage>
        <taxon>Bacteria</taxon>
        <taxon>Bacillati</taxon>
        <taxon>Actinomycetota</taxon>
        <taxon>Actinomycetes</taxon>
        <taxon>Bifidobacteriales</taxon>
        <taxon>Bifidobacteriaceae</taxon>
        <taxon>Bifidobacterium</taxon>
    </lineage>
</organism>
<dbReference type="PANTHER" id="PTHR30012">
    <property type="entry name" value="GENERAL SECRETION PATHWAY PROTEIN"/>
    <property type="match status" value="1"/>
</dbReference>
<accession>A0A086ZPV0</accession>
<dbReference type="Proteomes" id="UP000029093">
    <property type="component" value="Unassembled WGS sequence"/>
</dbReference>
<evidence type="ECO:0000256" key="1">
    <source>
        <dbReference type="ARBA" id="ARBA00004429"/>
    </source>
</evidence>
<evidence type="ECO:0000256" key="6">
    <source>
        <dbReference type="ARBA" id="ARBA00022692"/>
    </source>
</evidence>
<dbReference type="InterPro" id="IPR001992">
    <property type="entry name" value="T2SS_GspF/T4SS_PilC_CS"/>
</dbReference>
<reference evidence="12 13" key="1">
    <citation type="submission" date="2014-03" db="EMBL/GenBank/DDBJ databases">
        <title>Genomics of Bifidobacteria.</title>
        <authorList>
            <person name="Ventura M."/>
            <person name="Milani C."/>
            <person name="Lugli G.A."/>
        </authorList>
    </citation>
    <scope>NUCLEOTIDE SEQUENCE [LARGE SCALE GENOMIC DNA]</scope>
    <source>
        <strain evidence="12 13">LMG 10736</strain>
    </source>
</reference>
<evidence type="ECO:0000256" key="10">
    <source>
        <dbReference type="SAM" id="Phobius"/>
    </source>
</evidence>
<feature type="domain" description="Type II secretion system protein GspF" evidence="11">
    <location>
        <begin position="284"/>
        <end position="406"/>
    </location>
</feature>
<feature type="transmembrane region" description="Helical" evidence="10">
    <location>
        <begin position="219"/>
        <end position="249"/>
    </location>
</feature>
<proteinExistence type="inferred from homology"/>
<comment type="caution">
    <text evidence="12">The sequence shown here is derived from an EMBL/GenBank/DDBJ whole genome shotgun (WGS) entry which is preliminary data.</text>
</comment>
<keyword evidence="6 9" id="KW-0812">Transmembrane</keyword>
<protein>
    <submittedName>
        <fullName evidence="12">Type II secretion system (T2SS), protein F</fullName>
    </submittedName>
</protein>
<dbReference type="GO" id="GO:0009306">
    <property type="term" value="P:protein secretion"/>
    <property type="evidence" value="ECO:0007669"/>
    <property type="project" value="InterPro"/>
</dbReference>
<dbReference type="OrthoDB" id="9805682at2"/>
<keyword evidence="8 10" id="KW-0472">Membrane</keyword>
<evidence type="ECO:0000256" key="5">
    <source>
        <dbReference type="ARBA" id="ARBA00022519"/>
    </source>
</evidence>
<evidence type="ECO:0000256" key="3">
    <source>
        <dbReference type="ARBA" id="ARBA00022448"/>
    </source>
</evidence>
<evidence type="ECO:0000256" key="2">
    <source>
        <dbReference type="ARBA" id="ARBA00005745"/>
    </source>
</evidence>
<gene>
    <name evidence="12" type="ORF">BBOU_0679</name>
</gene>